<evidence type="ECO:0000256" key="6">
    <source>
        <dbReference type="ARBA" id="ARBA00022777"/>
    </source>
</evidence>
<name>A0A1N7DNS2_9NOCA</name>
<dbReference type="InterPro" id="IPR020568">
    <property type="entry name" value="Ribosomal_Su5_D2-typ_SF"/>
</dbReference>
<dbReference type="NCBIfam" id="TIGR00154">
    <property type="entry name" value="ispE"/>
    <property type="match status" value="1"/>
</dbReference>
<dbReference type="InterPro" id="IPR013750">
    <property type="entry name" value="GHMP_kinase_C_dom"/>
</dbReference>
<dbReference type="GO" id="GO:0050515">
    <property type="term" value="F:4-(cytidine 5'-diphospho)-2-C-methyl-D-erythritol kinase activity"/>
    <property type="evidence" value="ECO:0007669"/>
    <property type="project" value="UniProtKB-UniRule"/>
</dbReference>
<feature type="binding site" evidence="9">
    <location>
        <begin position="106"/>
        <end position="116"/>
    </location>
    <ligand>
        <name>ATP</name>
        <dbReference type="ChEBI" id="CHEBI:30616"/>
    </ligand>
</feature>
<evidence type="ECO:0000256" key="9">
    <source>
        <dbReference type="HAMAP-Rule" id="MF_00061"/>
    </source>
</evidence>
<dbReference type="InterPro" id="IPR036554">
    <property type="entry name" value="GHMP_kinase_C_sf"/>
</dbReference>
<evidence type="ECO:0000256" key="4">
    <source>
        <dbReference type="ARBA" id="ARBA00022679"/>
    </source>
</evidence>
<dbReference type="Pfam" id="PF00288">
    <property type="entry name" value="GHMP_kinases_N"/>
    <property type="match status" value="1"/>
</dbReference>
<evidence type="ECO:0000256" key="1">
    <source>
        <dbReference type="ARBA" id="ARBA00009684"/>
    </source>
</evidence>
<dbReference type="SUPFAM" id="SSF55060">
    <property type="entry name" value="GHMP Kinase, C-terminal domain"/>
    <property type="match status" value="1"/>
</dbReference>
<dbReference type="SUPFAM" id="SSF54211">
    <property type="entry name" value="Ribosomal protein S5 domain 2-like"/>
    <property type="match status" value="1"/>
</dbReference>
<protein>
    <recommendedName>
        <fullName evidence="3 9">4-diphosphocytidyl-2-C-methyl-D-erythritol kinase</fullName>
        <shortName evidence="9">CMK</shortName>
        <ecNumber evidence="2 9">2.7.1.148</ecNumber>
    </recommendedName>
    <alternativeName>
        <fullName evidence="8 9">4-(cytidine-5'-diphospho)-2-C-methyl-D-erythritol kinase</fullName>
    </alternativeName>
</protein>
<dbReference type="Gene3D" id="3.30.230.10">
    <property type="match status" value="1"/>
</dbReference>
<dbReference type="PANTHER" id="PTHR43527:SF2">
    <property type="entry name" value="4-DIPHOSPHOCYTIDYL-2-C-METHYL-D-ERYTHRITOL KINASE, CHLOROPLASTIC"/>
    <property type="match status" value="1"/>
</dbReference>
<evidence type="ECO:0000256" key="7">
    <source>
        <dbReference type="ARBA" id="ARBA00022840"/>
    </source>
</evidence>
<feature type="active site" evidence="9">
    <location>
        <position position="21"/>
    </location>
</feature>
<dbReference type="GO" id="GO:0019288">
    <property type="term" value="P:isopentenyl diphosphate biosynthetic process, methylerythritol 4-phosphate pathway"/>
    <property type="evidence" value="ECO:0007669"/>
    <property type="project" value="UniProtKB-UniRule"/>
</dbReference>
<accession>A0A1N7DNS2</accession>
<sequence length="313" mass="32039">MLSVVPASAESRPVSVQAPAKVNLFLGVGDLRVDGYHELTTVFQALSLSERIRLSPAETLTISVRGDNAAAVPTDDSNLAARAARALAERCDRDPAVHIDIDKGIPVAGGLAGGSADAAATMVGLDRLWETELSRAELSDIAAELGSDVPFSLHGGTALGTGRGENLMSVLSRGELHWVLAISREGLSTPAVYGELDRLRAGGSAPTVRDPAELLQALAAGDPHRLAPLLHNDLQPAALSMRPTLRRTLRAGTDAGALAGIVSGSGPTCVFLCASARSAVDVAAELSGAGVCSAVRTATGPVSGAHVVEEAEQ</sequence>
<organism evidence="12 13">
    <name type="scientific">Williamsia sterculiae</name>
    <dbReference type="NCBI Taxonomy" id="1344003"/>
    <lineage>
        <taxon>Bacteria</taxon>
        <taxon>Bacillati</taxon>
        <taxon>Actinomycetota</taxon>
        <taxon>Actinomycetes</taxon>
        <taxon>Mycobacteriales</taxon>
        <taxon>Nocardiaceae</taxon>
        <taxon>Williamsia</taxon>
    </lineage>
</organism>
<comment type="catalytic activity">
    <reaction evidence="9">
        <text>4-CDP-2-C-methyl-D-erythritol + ATP = 4-CDP-2-C-methyl-D-erythritol 2-phosphate + ADP + H(+)</text>
        <dbReference type="Rhea" id="RHEA:18437"/>
        <dbReference type="ChEBI" id="CHEBI:15378"/>
        <dbReference type="ChEBI" id="CHEBI:30616"/>
        <dbReference type="ChEBI" id="CHEBI:57823"/>
        <dbReference type="ChEBI" id="CHEBI:57919"/>
        <dbReference type="ChEBI" id="CHEBI:456216"/>
        <dbReference type="EC" id="2.7.1.148"/>
    </reaction>
</comment>
<proteinExistence type="inferred from homology"/>
<comment type="pathway">
    <text evidence="9">Isoprenoid biosynthesis; isopentenyl diphosphate biosynthesis via DXP pathway; isopentenyl diphosphate from 1-deoxy-D-xylulose 5-phosphate: step 3/6.</text>
</comment>
<keyword evidence="6 9" id="KW-0418">Kinase</keyword>
<feature type="domain" description="GHMP kinase N-terminal" evidence="10">
    <location>
        <begin position="78"/>
        <end position="156"/>
    </location>
</feature>
<evidence type="ECO:0000256" key="2">
    <source>
        <dbReference type="ARBA" id="ARBA00012052"/>
    </source>
</evidence>
<dbReference type="PANTHER" id="PTHR43527">
    <property type="entry name" value="4-DIPHOSPHOCYTIDYL-2-C-METHYL-D-ERYTHRITOL KINASE, CHLOROPLASTIC"/>
    <property type="match status" value="1"/>
</dbReference>
<evidence type="ECO:0000259" key="11">
    <source>
        <dbReference type="Pfam" id="PF08544"/>
    </source>
</evidence>
<dbReference type="Proteomes" id="UP000186218">
    <property type="component" value="Unassembled WGS sequence"/>
</dbReference>
<keyword evidence="7 9" id="KW-0067">ATP-binding</keyword>
<dbReference type="EC" id="2.7.1.148" evidence="2 9"/>
<dbReference type="EMBL" id="FTNT01000002">
    <property type="protein sequence ID" value="SIR77365.1"/>
    <property type="molecule type" value="Genomic_DNA"/>
</dbReference>
<dbReference type="HAMAP" id="MF_00061">
    <property type="entry name" value="IspE"/>
    <property type="match status" value="1"/>
</dbReference>
<feature type="domain" description="GHMP kinase C-terminal" evidence="11">
    <location>
        <begin position="215"/>
        <end position="289"/>
    </location>
</feature>
<dbReference type="OrthoDB" id="3173073at2"/>
<dbReference type="Pfam" id="PF08544">
    <property type="entry name" value="GHMP_kinases_C"/>
    <property type="match status" value="1"/>
</dbReference>
<reference evidence="12 13" key="1">
    <citation type="submission" date="2017-01" db="EMBL/GenBank/DDBJ databases">
        <authorList>
            <person name="Mah S.A."/>
            <person name="Swanson W.J."/>
            <person name="Moy G.W."/>
            <person name="Vacquier V.D."/>
        </authorList>
    </citation>
    <scope>NUCLEOTIDE SEQUENCE [LARGE SCALE GENOMIC DNA]</scope>
    <source>
        <strain evidence="12 13">CPCC 203464</strain>
    </source>
</reference>
<dbReference type="InterPro" id="IPR014721">
    <property type="entry name" value="Ribsml_uS5_D2-typ_fold_subgr"/>
</dbReference>
<evidence type="ECO:0000256" key="5">
    <source>
        <dbReference type="ARBA" id="ARBA00022741"/>
    </source>
</evidence>
<comment type="function">
    <text evidence="9">Catalyzes the phosphorylation of the position 2 hydroxy group of 4-diphosphocytidyl-2C-methyl-D-erythritol.</text>
</comment>
<dbReference type="GO" id="GO:0016114">
    <property type="term" value="P:terpenoid biosynthetic process"/>
    <property type="evidence" value="ECO:0007669"/>
    <property type="project" value="UniProtKB-UniRule"/>
</dbReference>
<dbReference type="Gene3D" id="3.30.70.890">
    <property type="entry name" value="GHMP kinase, C-terminal domain"/>
    <property type="match status" value="1"/>
</dbReference>
<evidence type="ECO:0000256" key="8">
    <source>
        <dbReference type="ARBA" id="ARBA00032554"/>
    </source>
</evidence>
<dbReference type="InterPro" id="IPR006204">
    <property type="entry name" value="GHMP_kinase_N_dom"/>
</dbReference>
<keyword evidence="13" id="KW-1185">Reference proteome</keyword>
<keyword evidence="4 9" id="KW-0808">Transferase</keyword>
<evidence type="ECO:0000256" key="3">
    <source>
        <dbReference type="ARBA" id="ARBA00017473"/>
    </source>
</evidence>
<dbReference type="AlphaFoldDB" id="A0A1N7DNS2"/>
<feature type="active site" evidence="9">
    <location>
        <position position="148"/>
    </location>
</feature>
<evidence type="ECO:0000259" key="10">
    <source>
        <dbReference type="Pfam" id="PF00288"/>
    </source>
</evidence>
<evidence type="ECO:0000313" key="12">
    <source>
        <dbReference type="EMBL" id="SIR77365.1"/>
    </source>
</evidence>
<evidence type="ECO:0000313" key="13">
    <source>
        <dbReference type="Proteomes" id="UP000186218"/>
    </source>
</evidence>
<keyword evidence="5 9" id="KW-0547">Nucleotide-binding</keyword>
<comment type="similarity">
    <text evidence="1 9">Belongs to the GHMP kinase family. IspE subfamily.</text>
</comment>
<dbReference type="STRING" id="1344003.SAMN05445060_0784"/>
<dbReference type="InterPro" id="IPR004424">
    <property type="entry name" value="IspE"/>
</dbReference>
<dbReference type="GO" id="GO:0005524">
    <property type="term" value="F:ATP binding"/>
    <property type="evidence" value="ECO:0007669"/>
    <property type="project" value="UniProtKB-UniRule"/>
</dbReference>
<dbReference type="NCBIfam" id="NF002870">
    <property type="entry name" value="PRK03188.1"/>
    <property type="match status" value="1"/>
</dbReference>
<keyword evidence="9" id="KW-0414">Isoprene biosynthesis</keyword>
<dbReference type="PIRSF" id="PIRSF010376">
    <property type="entry name" value="IspE"/>
    <property type="match status" value="1"/>
</dbReference>
<gene>
    <name evidence="9" type="primary">ispE</name>
    <name evidence="12" type="ORF">SAMN05445060_0784</name>
</gene>
<dbReference type="RefSeq" id="WP_076476750.1">
    <property type="nucleotide sequence ID" value="NZ_FTNT01000002.1"/>
</dbReference>
<dbReference type="UniPathway" id="UPA00056">
    <property type="reaction ID" value="UER00094"/>
</dbReference>